<keyword evidence="1" id="KW-0547">Nucleotide-binding</keyword>
<evidence type="ECO:0000256" key="1">
    <source>
        <dbReference type="ARBA" id="ARBA00022741"/>
    </source>
</evidence>
<accession>A4D209</accession>
<organism evidence="3">
    <name type="scientific">Homo sapiens</name>
    <name type="common">Human</name>
    <dbReference type="NCBI Taxonomy" id="9606"/>
    <lineage>
        <taxon>Eukaryota</taxon>
        <taxon>Metazoa</taxon>
        <taxon>Chordata</taxon>
        <taxon>Craniata</taxon>
        <taxon>Vertebrata</taxon>
        <taxon>Euteleostomi</taxon>
        <taxon>Mammalia</taxon>
        <taxon>Eutheria</taxon>
        <taxon>Euarchontoglires</taxon>
        <taxon>Primates</taxon>
        <taxon>Haplorrhini</taxon>
        <taxon>Catarrhini</taxon>
        <taxon>Hominidae</taxon>
        <taxon>Homo</taxon>
    </lineage>
</organism>
<dbReference type="InterPro" id="IPR036961">
    <property type="entry name" value="Kinesin_motor_dom_sf"/>
</dbReference>
<dbReference type="Gene3D" id="3.40.850.10">
    <property type="entry name" value="Kinesin motor domain"/>
    <property type="match status" value="1"/>
</dbReference>
<reference evidence="3" key="2">
    <citation type="submission" date="2004-06" db="EMBL/GenBank/DDBJ databases">
        <authorList>
            <person name="Scherer S.W."/>
            <person name="Cheung J."/>
            <person name="MacDonald J.R."/>
            <person name="Osborne L.R."/>
            <person name="Nakabayashi K."/>
            <person name="Herbrick J.-A."/>
            <person name="Carson A.R."/>
            <person name="Parker-Katiraee L."/>
            <person name="Skaug J."/>
            <person name="Khaja R."/>
            <person name="Zhang J."/>
            <person name="Hudek A.K."/>
            <person name="Li M."/>
            <person name="Haddad M."/>
            <person name="Duggan G.E."/>
            <person name="Fernandez B.A."/>
            <person name="Kanematsu E."/>
            <person name="Gentles S."/>
            <person name="Christopoulos C.C."/>
            <person name="Choufani S."/>
            <person name="Kwasnicka D."/>
            <person name="Zheng X.H."/>
            <person name="Nusskern D."/>
            <person name="Zhang Q."/>
            <person name="Gu Z."/>
            <person name="Lu F."/>
            <person name="Zeesman S."/>
            <person name="Teshima I."/>
            <person name="Chitayat D."/>
            <person name="Shuman C."/>
            <person name="Weksberg R."/>
            <person name="Zackai E.H."/>
            <person name="Grebe T.A."/>
            <person name="Cox S.R."/>
            <person name="Kirkpatrick S.J."/>
            <person name="Rahman N."/>
            <person name="Friedman J.M."/>
            <person name="Heng H.H.Q."/>
            <person name="Pelicci P."/>
            <person name="Lococo F."/>
            <person name="Belloni E."/>
            <person name="Shaffer L.G."/>
            <person name="Morton C.C."/>
            <person name="Pober B."/>
            <person name="Gusella J."/>
            <person name="Bruns G."/>
            <person name="Korf B.R."/>
            <person name="Quade B.J."/>
            <person name="Ligon A.H."/>
            <person name="Ferguson H."/>
            <person name="Higgins A.W."/>
            <person name="Leach N.T."/>
            <person name="Herrick S.R."/>
            <person name="Lemyre E."/>
            <person name="Farra C.G."/>
            <person name="Kim H.-G."/>
            <person name="Summers A.M."/>
            <person name="Gripp K.W."/>
            <person name="Roberts W."/>
            <person name="Szatmari P."/>
            <person name="Winsor E.J.T."/>
            <person name="Grzeschik K.-H."/>
            <person name="Teebi A."/>
            <person name="Minassian B.A."/>
            <person name="Kere J."/>
            <person name="Armengol L."/>
            <person name="Pujana M.Angel."/>
            <person name="Estivill X."/>
            <person name="Wilson M.D."/>
            <person name="Koop B.F."/>
            <person name="Tosi S."/>
            <person name="Moore G.E."/>
            <person name="Boright A.P."/>
            <person name="Zlotorynski E."/>
            <person name="Kerem B."/>
            <person name="Kroisel P.M."/>
            <person name="Petek E."/>
            <person name="Oscier D.G."/>
            <person name="Mould S.J."/>
            <person name="Doehner H."/>
            <person name="Doehner K."/>
            <person name="Rommens J.M."/>
            <person name="Vincent J.B."/>
            <person name="Venter J.C."/>
            <person name="Li P.W."/>
            <person name="Mural R.J."/>
            <person name="Adams M.D."/>
            <person name="Tsui L.-C."/>
        </authorList>
    </citation>
    <scope>NUCLEOTIDE SEQUENCE</scope>
</reference>
<name>A4D209_HUMAN</name>
<dbReference type="GO" id="GO:0005524">
    <property type="term" value="F:ATP binding"/>
    <property type="evidence" value="ECO:0007669"/>
    <property type="project" value="UniProtKB-KW"/>
</dbReference>
<dbReference type="AlphaFoldDB" id="A4D209"/>
<sequence>MPGHFLIPVLVTAARLSRSQSSRPGDCLQVALRIHPLNDAELKEGAAVIAHKVGDQMVMLMDPSEDPEDVARTRRSRERTFIFDRVFGQHASQVSTCPCHPCVLLWGWSPLGGRPNGEAGAL</sequence>
<proteinExistence type="predicted"/>
<evidence type="ECO:0000256" key="2">
    <source>
        <dbReference type="ARBA" id="ARBA00022840"/>
    </source>
</evidence>
<protein>
    <submittedName>
        <fullName evidence="3">Uncharacterized protein LOC402244</fullName>
    </submittedName>
</protein>
<dbReference type="InterPro" id="IPR027417">
    <property type="entry name" value="P-loop_NTPase"/>
</dbReference>
<dbReference type="SUPFAM" id="SSF52540">
    <property type="entry name" value="P-loop containing nucleoside triphosphate hydrolases"/>
    <property type="match status" value="1"/>
</dbReference>
<reference evidence="3" key="1">
    <citation type="journal article" date="2003" name="Science">
        <title>Human chromosome 7: DNA sequence and biology.</title>
        <authorList>
            <person name="Scherer S.W."/>
            <person name="Cheung J."/>
            <person name="MacDonald J.R."/>
            <person name="Osborne L.R."/>
            <person name="Nakabayashi K."/>
            <person name="Herbrick J.A."/>
            <person name="Carson A.R."/>
            <person name="Parker-Katiraee L."/>
            <person name="Skaug J."/>
            <person name="Khaja R."/>
            <person name="Zhang J."/>
            <person name="Hudek A.K."/>
            <person name="Li M."/>
            <person name="Haddad M."/>
            <person name="Duggan G.E."/>
            <person name="Fernandez B.A."/>
            <person name="Kanematsu E."/>
            <person name="Gentles S."/>
            <person name="Christopoulos C.C."/>
            <person name="Choufani S."/>
            <person name="Kwasnicka D."/>
            <person name="Zheng X.H."/>
            <person name="Lai Z."/>
            <person name="Nusskern D."/>
            <person name="Zhang Q."/>
            <person name="Gu Z."/>
            <person name="Lu F."/>
            <person name="Zeesman S."/>
            <person name="Nowaczyk M.J."/>
            <person name="Teshima I."/>
            <person name="Chitayat D."/>
            <person name="Shuman C."/>
            <person name="Weksberg R."/>
            <person name="Zackai E.H."/>
            <person name="Grebe T.A."/>
            <person name="Cox S.R."/>
            <person name="Kirkpatrick S.J."/>
            <person name="Rahman N."/>
            <person name="Friedman J.M."/>
            <person name="Heng H.H."/>
            <person name="Pelicci P.G."/>
            <person name="Lo-Coco F."/>
            <person name="Belloni E."/>
            <person name="Shaffer L.G."/>
            <person name="Pober B."/>
            <person name="Morton C.C."/>
            <person name="Gusella J.F."/>
            <person name="Bruns G.A."/>
            <person name="Korf B.R."/>
            <person name="Quade B.J."/>
            <person name="Ligon A.H."/>
            <person name="Ferguson H."/>
            <person name="Higgins A.W."/>
            <person name="Leach N.T."/>
            <person name="Herrick S.R."/>
            <person name="Lemyre E."/>
            <person name="Farra C.G."/>
            <person name="Kim H.G."/>
            <person name="Summers A.M."/>
            <person name="Gripp K.W."/>
            <person name="Roberts W."/>
            <person name="Szatmari P."/>
            <person name="Winsor E.J."/>
            <person name="Grzeschik K.H."/>
            <person name="Teebi A."/>
            <person name="Minassian B.A."/>
            <person name="Kere J."/>
            <person name="Armengol L."/>
            <person name="Pujana M.A."/>
            <person name="Estivill X."/>
            <person name="Wilson M.D."/>
            <person name="Koop B.F."/>
            <person name="Tosi S."/>
            <person name="Moore G.E."/>
            <person name="Boright A.P."/>
            <person name="Zlotorynski E."/>
            <person name="Kerem B."/>
            <person name="Kroisel P.M."/>
            <person name="Petek E."/>
            <person name="Oscier D.G."/>
            <person name="Mould S.J."/>
            <person name="Dohner H."/>
            <person name="Dohner K."/>
            <person name="Rommens J.M."/>
            <person name="Vincent J.B."/>
            <person name="Venter J.C."/>
            <person name="Li P.W."/>
            <person name="Mural R.J."/>
            <person name="Adams M.D."/>
            <person name="Tsui L.C."/>
        </authorList>
    </citation>
    <scope>NUCLEOTIDE SEQUENCE [LARGE SCALE GENOMIC DNA]</scope>
</reference>
<keyword evidence="2" id="KW-0067">ATP-binding</keyword>
<gene>
    <name evidence="3" type="primary">LOC402244</name>
    <name evidence="3" type="ORF">tcag7.1093</name>
</gene>
<evidence type="ECO:0000313" key="3">
    <source>
        <dbReference type="EMBL" id="EAL23953.1"/>
    </source>
</evidence>
<dbReference type="EMBL" id="CH236953">
    <property type="protein sequence ID" value="EAL23953.1"/>
    <property type="molecule type" value="Genomic_DNA"/>
</dbReference>